<gene>
    <name evidence="1" type="ORF">MENTE1834_LOCUS13012</name>
</gene>
<name>A0ACB0YJJ6_MELEN</name>
<sequence>MLQYNNSENYHRKKRSPSSSERDRRSREQRHAILKALFPDVPMKKINYLKTYVSFGILYLVWIVGRVVEYLYEVRCTLPDLNWLRNVWHFRRAHGQNGGNNEGNNGGNNEQMNEIHQPINPPIQQQIHPQLHPPIQPQLNPQIQPQNIIHHHNPHHPHQQLIPWFQHPHQQPAVSYSDDNYPNSPSSSSNPQSVYPSVYHLNQPQDSDTESTASDGHSPASPSYFAQDRKRRSISLMSQNYKEDEKNKDIQQYNSDKNPTINSDSNQNNRKSQDNRLIKSDKKIIEDNPQQQPTGFVIKNFKNY</sequence>
<reference evidence="1" key="1">
    <citation type="submission" date="2023-11" db="EMBL/GenBank/DDBJ databases">
        <authorList>
            <person name="Poullet M."/>
        </authorList>
    </citation>
    <scope>NUCLEOTIDE SEQUENCE</scope>
    <source>
        <strain evidence="1">E1834</strain>
    </source>
</reference>
<comment type="caution">
    <text evidence="1">The sequence shown here is derived from an EMBL/GenBank/DDBJ whole genome shotgun (WGS) entry which is preliminary data.</text>
</comment>
<dbReference type="EMBL" id="CAVMJV010000013">
    <property type="protein sequence ID" value="CAK5049292.1"/>
    <property type="molecule type" value="Genomic_DNA"/>
</dbReference>
<proteinExistence type="predicted"/>
<organism evidence="1 2">
    <name type="scientific">Meloidogyne enterolobii</name>
    <name type="common">Root-knot nematode worm</name>
    <name type="synonym">Meloidogyne mayaguensis</name>
    <dbReference type="NCBI Taxonomy" id="390850"/>
    <lineage>
        <taxon>Eukaryota</taxon>
        <taxon>Metazoa</taxon>
        <taxon>Ecdysozoa</taxon>
        <taxon>Nematoda</taxon>
        <taxon>Chromadorea</taxon>
        <taxon>Rhabditida</taxon>
        <taxon>Tylenchina</taxon>
        <taxon>Tylenchomorpha</taxon>
        <taxon>Tylenchoidea</taxon>
        <taxon>Meloidogynidae</taxon>
        <taxon>Meloidogyninae</taxon>
        <taxon>Meloidogyne</taxon>
    </lineage>
</organism>
<dbReference type="Proteomes" id="UP001497535">
    <property type="component" value="Unassembled WGS sequence"/>
</dbReference>
<protein>
    <submittedName>
        <fullName evidence="1">Uncharacterized protein</fullName>
    </submittedName>
</protein>
<evidence type="ECO:0000313" key="2">
    <source>
        <dbReference type="Proteomes" id="UP001497535"/>
    </source>
</evidence>
<evidence type="ECO:0000313" key="1">
    <source>
        <dbReference type="EMBL" id="CAK5049292.1"/>
    </source>
</evidence>
<keyword evidence="2" id="KW-1185">Reference proteome</keyword>
<accession>A0ACB0YJJ6</accession>